<gene>
    <name evidence="2" type="ORF">QE152_g39692</name>
</gene>
<dbReference type="GO" id="GO:0003676">
    <property type="term" value="F:nucleic acid binding"/>
    <property type="evidence" value="ECO:0007669"/>
    <property type="project" value="InterPro"/>
</dbReference>
<name>A0AAW1HT80_POPJA</name>
<protein>
    <recommendedName>
        <fullName evidence="4">CCHC-type domain-containing protein</fullName>
    </recommendedName>
</protein>
<comment type="caution">
    <text evidence="2">The sequence shown here is derived from an EMBL/GenBank/DDBJ whole genome shotgun (WGS) entry which is preliminary data.</text>
</comment>
<accession>A0AAW1HT80</accession>
<dbReference type="AlphaFoldDB" id="A0AAW1HT80"/>
<dbReference type="GO" id="GO:0008270">
    <property type="term" value="F:zinc ion binding"/>
    <property type="evidence" value="ECO:0007669"/>
    <property type="project" value="InterPro"/>
</dbReference>
<sequence length="452" mass="51468">MDVNCLKSTEVEYEIKIRGVTPSGDLDFKRKTLRGLLTQERGNRSFFTIVNPLVFSEDEKDARESLADLKQAINEVVVPVAASARKRICSRLTHLSGRIHRLNAENVDQRGIVVALTEELLILEADFEEKVKPPTSTPHDQQAFQFGMGDPQLSPISPRRSTTTVKPILPYKWGLSFTGSNSQESVISFLEKVESLRVSRGVSKQDLFTSAGDLFKAQAWTWYNINRSRFTDWDDLVQKLRQDFLPYNYDDDLLEEINHRTQGHDEKSALFICAMEGLYNRLSKKPDEQTIVNRIRRNLLPQYVAQLALHEINTISELTRLTKKLEESSSWSTRYKPPSSRKSQLLEPDLSFYPSTSFKSSLRNISTISTNCWNCLKPGHNYQSCRFPRRMFCYGCGARNTIKSKCKNCSKNFNTDGKPLDLVVSTSKDPAPSSFKKTNDASKIKGKSKQSQ</sequence>
<dbReference type="EMBL" id="JASPKY010000971">
    <property type="protein sequence ID" value="KAK9679821.1"/>
    <property type="molecule type" value="Genomic_DNA"/>
</dbReference>
<evidence type="ECO:0000313" key="2">
    <source>
        <dbReference type="EMBL" id="KAK9679821.1"/>
    </source>
</evidence>
<dbReference type="Proteomes" id="UP001458880">
    <property type="component" value="Unassembled WGS sequence"/>
</dbReference>
<evidence type="ECO:0000256" key="1">
    <source>
        <dbReference type="SAM" id="MobiDB-lite"/>
    </source>
</evidence>
<evidence type="ECO:0000313" key="3">
    <source>
        <dbReference type="Proteomes" id="UP001458880"/>
    </source>
</evidence>
<feature type="region of interest" description="Disordered" evidence="1">
    <location>
        <begin position="420"/>
        <end position="452"/>
    </location>
</feature>
<evidence type="ECO:0008006" key="4">
    <source>
        <dbReference type="Google" id="ProtNLM"/>
    </source>
</evidence>
<proteinExistence type="predicted"/>
<organism evidence="2 3">
    <name type="scientific">Popillia japonica</name>
    <name type="common">Japanese beetle</name>
    <dbReference type="NCBI Taxonomy" id="7064"/>
    <lineage>
        <taxon>Eukaryota</taxon>
        <taxon>Metazoa</taxon>
        <taxon>Ecdysozoa</taxon>
        <taxon>Arthropoda</taxon>
        <taxon>Hexapoda</taxon>
        <taxon>Insecta</taxon>
        <taxon>Pterygota</taxon>
        <taxon>Neoptera</taxon>
        <taxon>Endopterygota</taxon>
        <taxon>Coleoptera</taxon>
        <taxon>Polyphaga</taxon>
        <taxon>Scarabaeiformia</taxon>
        <taxon>Scarabaeidae</taxon>
        <taxon>Rutelinae</taxon>
        <taxon>Popillia</taxon>
    </lineage>
</organism>
<dbReference type="InterPro" id="IPR036875">
    <property type="entry name" value="Znf_CCHC_sf"/>
</dbReference>
<keyword evidence="3" id="KW-1185">Reference proteome</keyword>
<reference evidence="2 3" key="1">
    <citation type="journal article" date="2024" name="BMC Genomics">
        <title>De novo assembly and annotation of Popillia japonica's genome with initial clues to its potential as an invasive pest.</title>
        <authorList>
            <person name="Cucini C."/>
            <person name="Boschi S."/>
            <person name="Funari R."/>
            <person name="Cardaioli E."/>
            <person name="Iannotti N."/>
            <person name="Marturano G."/>
            <person name="Paoli F."/>
            <person name="Bruttini M."/>
            <person name="Carapelli A."/>
            <person name="Frati F."/>
            <person name="Nardi F."/>
        </authorList>
    </citation>
    <scope>NUCLEOTIDE SEQUENCE [LARGE SCALE GENOMIC DNA]</scope>
    <source>
        <strain evidence="2">DMR45628</strain>
    </source>
</reference>
<dbReference type="SUPFAM" id="SSF57756">
    <property type="entry name" value="Retrovirus zinc finger-like domains"/>
    <property type="match status" value="1"/>
</dbReference>